<keyword evidence="1" id="KW-1133">Transmembrane helix</keyword>
<dbReference type="EMBL" id="JACJJL010000028">
    <property type="protein sequence ID" value="MBM6662731.1"/>
    <property type="molecule type" value="Genomic_DNA"/>
</dbReference>
<evidence type="ECO:0000313" key="2">
    <source>
        <dbReference type="EMBL" id="MBM6662731.1"/>
    </source>
</evidence>
<keyword evidence="1" id="KW-0812">Transmembrane</keyword>
<dbReference type="Proteomes" id="UP000764045">
    <property type="component" value="Unassembled WGS sequence"/>
</dbReference>
<sequence>MIKDEIDEIVERQQAQHHGRPNERQLKMKKIRNWLNIAFMVIAMAGVIIYLAGNMTIGLYVIIASLPFKFVDAAIRILRM</sequence>
<reference evidence="2 3" key="1">
    <citation type="journal article" date="2021" name="Sci. Rep.">
        <title>The distribution of antibiotic resistance genes in chicken gut microbiota commensals.</title>
        <authorList>
            <person name="Juricova H."/>
            <person name="Matiasovicova J."/>
            <person name="Kubasova T."/>
            <person name="Cejkova D."/>
            <person name="Rychlik I."/>
        </authorList>
    </citation>
    <scope>NUCLEOTIDE SEQUENCE [LARGE SCALE GENOMIC DNA]</scope>
    <source>
        <strain evidence="2 3">An819</strain>
    </source>
</reference>
<gene>
    <name evidence="2" type="ORF">H6B30_13405</name>
</gene>
<evidence type="ECO:0000256" key="1">
    <source>
        <dbReference type="SAM" id="Phobius"/>
    </source>
</evidence>
<proteinExistence type="predicted"/>
<comment type="caution">
    <text evidence="2">The sequence shown here is derived from an EMBL/GenBank/DDBJ whole genome shotgun (WGS) entry which is preliminary data.</text>
</comment>
<protein>
    <submittedName>
        <fullName evidence="2">Uncharacterized protein</fullName>
    </submittedName>
</protein>
<organism evidence="2 3">
    <name type="scientific">Marseilla massiliensis</name>
    <dbReference type="NCBI Taxonomy" id="1841864"/>
    <lineage>
        <taxon>Bacteria</taxon>
        <taxon>Pseudomonadati</taxon>
        <taxon>Bacteroidota</taxon>
        <taxon>Bacteroidia</taxon>
        <taxon>Bacteroidales</taxon>
        <taxon>Prevotellaceae</taxon>
        <taxon>Marseilla</taxon>
    </lineage>
</organism>
<keyword evidence="3" id="KW-1185">Reference proteome</keyword>
<feature type="transmembrane region" description="Helical" evidence="1">
    <location>
        <begin position="57"/>
        <end position="78"/>
    </location>
</feature>
<feature type="transmembrane region" description="Helical" evidence="1">
    <location>
        <begin position="34"/>
        <end position="51"/>
    </location>
</feature>
<keyword evidence="1" id="KW-0472">Membrane</keyword>
<name>A0A938WMJ3_9BACT</name>
<dbReference type="RefSeq" id="WP_205111434.1">
    <property type="nucleotide sequence ID" value="NZ_CAWUJD010000001.1"/>
</dbReference>
<dbReference type="AlphaFoldDB" id="A0A938WMJ3"/>
<evidence type="ECO:0000313" key="3">
    <source>
        <dbReference type="Proteomes" id="UP000764045"/>
    </source>
</evidence>
<accession>A0A938WMJ3</accession>